<keyword evidence="5 8" id="KW-0805">Transcription regulation</keyword>
<evidence type="ECO:0000256" key="8">
    <source>
        <dbReference type="HAMAP-Rule" id="MF_00440"/>
    </source>
</evidence>
<evidence type="ECO:0000313" key="10">
    <source>
        <dbReference type="EMBL" id="PXA03277.1"/>
    </source>
</evidence>
<dbReference type="FunCoup" id="A0A317ZG07">
    <property type="interactions" value="205"/>
</dbReference>
<evidence type="ECO:0000256" key="6">
    <source>
        <dbReference type="ARBA" id="ARBA00023125"/>
    </source>
</evidence>
<organism evidence="10 11">
    <name type="scientific">Coraliomargarita sinensis</name>
    <dbReference type="NCBI Taxonomy" id="2174842"/>
    <lineage>
        <taxon>Bacteria</taxon>
        <taxon>Pseudomonadati</taxon>
        <taxon>Verrucomicrobiota</taxon>
        <taxon>Opitutia</taxon>
        <taxon>Puniceicoccales</taxon>
        <taxon>Coraliomargaritaceae</taxon>
        <taxon>Coraliomargarita</taxon>
    </lineage>
</organism>
<dbReference type="Proteomes" id="UP000247099">
    <property type="component" value="Unassembled WGS sequence"/>
</dbReference>
<evidence type="ECO:0000256" key="7">
    <source>
        <dbReference type="ARBA" id="ARBA00023163"/>
    </source>
</evidence>
<dbReference type="GO" id="GO:0005524">
    <property type="term" value="F:ATP binding"/>
    <property type="evidence" value="ECO:0007669"/>
    <property type="project" value="UniProtKB-UniRule"/>
</dbReference>
<keyword evidence="3 8" id="KW-0863">Zinc-finger</keyword>
<dbReference type="AlphaFoldDB" id="A0A317ZG07"/>
<keyword evidence="7 8" id="KW-0804">Transcription</keyword>
<feature type="zinc finger region" evidence="8">
    <location>
        <begin position="3"/>
        <end position="34"/>
    </location>
</feature>
<dbReference type="Pfam" id="PF22811">
    <property type="entry name" value="Zn_ribbon_NrdR"/>
    <property type="match status" value="1"/>
</dbReference>
<evidence type="ECO:0000256" key="5">
    <source>
        <dbReference type="ARBA" id="ARBA00023015"/>
    </source>
</evidence>
<keyword evidence="8" id="KW-0862">Zinc</keyword>
<dbReference type="InterPro" id="IPR055173">
    <property type="entry name" value="NrdR-like_N"/>
</dbReference>
<dbReference type="Pfam" id="PF03477">
    <property type="entry name" value="ATP-cone"/>
    <property type="match status" value="1"/>
</dbReference>
<comment type="cofactor">
    <cofactor evidence="8">
        <name>Zn(2+)</name>
        <dbReference type="ChEBI" id="CHEBI:29105"/>
    </cofactor>
    <text evidence="8">Binds 1 zinc ion.</text>
</comment>
<dbReference type="PANTHER" id="PTHR30455">
    <property type="entry name" value="TRANSCRIPTIONAL REPRESSOR NRDR"/>
    <property type="match status" value="1"/>
</dbReference>
<dbReference type="GO" id="GO:0008270">
    <property type="term" value="F:zinc ion binding"/>
    <property type="evidence" value="ECO:0007669"/>
    <property type="project" value="UniProtKB-UniRule"/>
</dbReference>
<dbReference type="GO" id="GO:0003677">
    <property type="term" value="F:DNA binding"/>
    <property type="evidence" value="ECO:0007669"/>
    <property type="project" value="UniProtKB-KW"/>
</dbReference>
<accession>A0A317ZG07</accession>
<evidence type="ECO:0000313" key="11">
    <source>
        <dbReference type="Proteomes" id="UP000247099"/>
    </source>
</evidence>
<dbReference type="InterPro" id="IPR005144">
    <property type="entry name" value="ATP-cone_dom"/>
</dbReference>
<dbReference type="PROSITE" id="PS51161">
    <property type="entry name" value="ATP_CONE"/>
    <property type="match status" value="1"/>
</dbReference>
<name>A0A317ZG07_9BACT</name>
<proteinExistence type="inferred from homology"/>
<keyword evidence="11" id="KW-1185">Reference proteome</keyword>
<dbReference type="InterPro" id="IPR003796">
    <property type="entry name" value="RNR_NrdR-like"/>
</dbReference>
<evidence type="ECO:0000256" key="3">
    <source>
        <dbReference type="ARBA" id="ARBA00022771"/>
    </source>
</evidence>
<dbReference type="OrthoDB" id="9807461at2"/>
<dbReference type="PANTHER" id="PTHR30455:SF2">
    <property type="entry name" value="TRANSCRIPTIONAL REPRESSOR NRDR"/>
    <property type="match status" value="1"/>
</dbReference>
<comment type="function">
    <text evidence="8">Negatively regulates transcription of bacterial ribonucleotide reductase nrd genes and operons by binding to NrdR-boxes.</text>
</comment>
<keyword evidence="2 8" id="KW-0547">Nucleotide-binding</keyword>
<comment type="similarity">
    <text evidence="8">Belongs to the NrdR family.</text>
</comment>
<reference evidence="10 11" key="1">
    <citation type="submission" date="2018-05" db="EMBL/GenBank/DDBJ databases">
        <title>Coraliomargarita sinensis sp. nov., isolated from a marine solar saltern.</title>
        <authorList>
            <person name="Zhou L.Y."/>
        </authorList>
    </citation>
    <scope>NUCLEOTIDE SEQUENCE [LARGE SCALE GENOMIC DNA]</scope>
    <source>
        <strain evidence="10 11">WN38</strain>
    </source>
</reference>
<comment type="caution">
    <text evidence="10">The sequence shown here is derived from an EMBL/GenBank/DDBJ whole genome shotgun (WGS) entry which is preliminary data.</text>
</comment>
<keyword evidence="1 8" id="KW-0678">Repressor</keyword>
<dbReference type="HAMAP" id="MF_00440">
    <property type="entry name" value="NrdR"/>
    <property type="match status" value="1"/>
</dbReference>
<gene>
    <name evidence="8 10" type="primary">nrdR</name>
    <name evidence="10" type="ORF">DDZ13_12690</name>
</gene>
<dbReference type="NCBIfam" id="TIGR00244">
    <property type="entry name" value="transcriptional regulator NrdR"/>
    <property type="match status" value="1"/>
</dbReference>
<keyword evidence="8" id="KW-0479">Metal-binding</keyword>
<protein>
    <recommendedName>
        <fullName evidence="8">Transcriptional repressor NrdR</fullName>
    </recommendedName>
</protein>
<dbReference type="GO" id="GO:0045892">
    <property type="term" value="P:negative regulation of DNA-templated transcription"/>
    <property type="evidence" value="ECO:0007669"/>
    <property type="project" value="UniProtKB-UniRule"/>
</dbReference>
<dbReference type="RefSeq" id="WP_110131832.1">
    <property type="nucleotide sequence ID" value="NZ_QHJQ01000010.1"/>
</dbReference>
<keyword evidence="6 8" id="KW-0238">DNA-binding</keyword>
<sequence length="156" mass="18006">MRCPKCTSIETKVLDTRTGKNETSIRRRRECLDCGYRFTTIEEVLRADLQVVKRDGRREDFDRAKMLGGLKKAVEKRPIDVMQIEMLVADVLSALENEFDHEFPAKAIGEQIMMRLKHLDQIAYVRYASVYKDFRDLSELAQEINELKSSSGNATT</sequence>
<dbReference type="EMBL" id="QHJQ01000010">
    <property type="protein sequence ID" value="PXA03277.1"/>
    <property type="molecule type" value="Genomic_DNA"/>
</dbReference>
<dbReference type="InParanoid" id="A0A317ZG07"/>
<evidence type="ECO:0000256" key="2">
    <source>
        <dbReference type="ARBA" id="ARBA00022741"/>
    </source>
</evidence>
<evidence type="ECO:0000259" key="9">
    <source>
        <dbReference type="PROSITE" id="PS51161"/>
    </source>
</evidence>
<keyword evidence="4 8" id="KW-0067">ATP-binding</keyword>
<evidence type="ECO:0000256" key="1">
    <source>
        <dbReference type="ARBA" id="ARBA00022491"/>
    </source>
</evidence>
<feature type="domain" description="ATP-cone" evidence="9">
    <location>
        <begin position="49"/>
        <end position="139"/>
    </location>
</feature>
<evidence type="ECO:0000256" key="4">
    <source>
        <dbReference type="ARBA" id="ARBA00022840"/>
    </source>
</evidence>